<name>A0AA88E241_FICCA</name>
<accession>A0AA88E241</accession>
<gene>
    <name evidence="1" type="ORF">TIFTF001_034084</name>
</gene>
<evidence type="ECO:0000313" key="2">
    <source>
        <dbReference type="Proteomes" id="UP001187192"/>
    </source>
</evidence>
<organism evidence="1 2">
    <name type="scientific">Ficus carica</name>
    <name type="common">Common fig</name>
    <dbReference type="NCBI Taxonomy" id="3494"/>
    <lineage>
        <taxon>Eukaryota</taxon>
        <taxon>Viridiplantae</taxon>
        <taxon>Streptophyta</taxon>
        <taxon>Embryophyta</taxon>
        <taxon>Tracheophyta</taxon>
        <taxon>Spermatophyta</taxon>
        <taxon>Magnoliopsida</taxon>
        <taxon>eudicotyledons</taxon>
        <taxon>Gunneridae</taxon>
        <taxon>Pentapetalae</taxon>
        <taxon>rosids</taxon>
        <taxon>fabids</taxon>
        <taxon>Rosales</taxon>
        <taxon>Moraceae</taxon>
        <taxon>Ficeae</taxon>
        <taxon>Ficus</taxon>
    </lineage>
</organism>
<sequence length="98" mass="11231">MLGGALQSWYQSGFPAFQFHNLPTRATVISMDPRRVDDDRDAAYTFYGMHPLIFDGTHQTVSLAAWLYDMEMIFRVCHIEAHLQVPLASRCLARDARL</sequence>
<dbReference type="AlphaFoldDB" id="A0AA88E241"/>
<evidence type="ECO:0000313" key="1">
    <source>
        <dbReference type="EMBL" id="GMN65005.1"/>
    </source>
</evidence>
<dbReference type="EMBL" id="BTGU01000206">
    <property type="protein sequence ID" value="GMN65005.1"/>
    <property type="molecule type" value="Genomic_DNA"/>
</dbReference>
<dbReference type="Proteomes" id="UP001187192">
    <property type="component" value="Unassembled WGS sequence"/>
</dbReference>
<keyword evidence="2" id="KW-1185">Reference proteome</keyword>
<protein>
    <submittedName>
        <fullName evidence="1">Uncharacterized protein</fullName>
    </submittedName>
</protein>
<comment type="caution">
    <text evidence="1">The sequence shown here is derived from an EMBL/GenBank/DDBJ whole genome shotgun (WGS) entry which is preliminary data.</text>
</comment>
<reference evidence="1" key="1">
    <citation type="submission" date="2023-07" db="EMBL/GenBank/DDBJ databases">
        <title>draft genome sequence of fig (Ficus carica).</title>
        <authorList>
            <person name="Takahashi T."/>
            <person name="Nishimura K."/>
        </authorList>
    </citation>
    <scope>NUCLEOTIDE SEQUENCE</scope>
</reference>
<proteinExistence type="predicted"/>